<proteinExistence type="predicted"/>
<dbReference type="InterPro" id="IPR036412">
    <property type="entry name" value="HAD-like_sf"/>
</dbReference>
<evidence type="ECO:0000313" key="6">
    <source>
        <dbReference type="Proteomes" id="UP000186808"/>
    </source>
</evidence>
<dbReference type="InterPro" id="IPR029021">
    <property type="entry name" value="Prot-tyrosine_phosphatase-like"/>
</dbReference>
<feature type="coiled-coil region" evidence="1">
    <location>
        <begin position="809"/>
        <end position="836"/>
    </location>
</feature>
<reference evidence="5 7" key="2">
    <citation type="submission" date="2018-06" db="EMBL/GenBank/DDBJ databases">
        <authorList>
            <consortium name="Pathogen Informatics"/>
            <person name="Doyle S."/>
        </authorList>
    </citation>
    <scope>NUCLEOTIDE SEQUENCE [LARGE SCALE GENOMIC DNA]</scope>
    <source>
        <strain evidence="5 7">NCTC11401</strain>
    </source>
</reference>
<organism evidence="5 7">
    <name type="scientific">Fluoribacter gormanii</name>
    <dbReference type="NCBI Taxonomy" id="464"/>
    <lineage>
        <taxon>Bacteria</taxon>
        <taxon>Pseudomonadati</taxon>
        <taxon>Pseudomonadota</taxon>
        <taxon>Gammaproteobacteria</taxon>
        <taxon>Legionellales</taxon>
        <taxon>Legionellaceae</taxon>
        <taxon>Fluoribacter</taxon>
    </lineage>
</organism>
<keyword evidence="1" id="KW-0175">Coiled coil</keyword>
<dbReference type="Pfam" id="PF18242">
    <property type="entry name" value="LupA"/>
    <property type="match status" value="1"/>
</dbReference>
<accession>A0A377GFU5</accession>
<dbReference type="SUPFAM" id="SSF56784">
    <property type="entry name" value="HAD-like"/>
    <property type="match status" value="1"/>
</dbReference>
<sequence length="2088" mass="240965">MPLSQEMQVDSLEDLKNRYKKLSPQQIKLLDAVNTLAANNNVRLKAQSDAVLKLLGSQLKQSFDESSISSVASSIYSMIGEQMDRETDENRRKHRAQGHFDQKYIHQRSIHDELQDHDMTLLMPKSHGDIEVLAPANRFDPGAINASQEGITLALNNKKIKHILISIGPGHWRGIYLTKPNEFSDKYELELFDPYGPSGADAIRNITLDILKKCGINEYQITIKLTGPTHPQQDGYACGDFTYAYSHKKMKDWGAFKTAYNQQIITVLEDKGNEGDALRHASREESRKQAGPAQISKQTQFEEREKQEFLRQLDKILSDPNQMDKAVLDGKIAKIKNTSRSEFNNLSLRELDAYGVFNADGSLNTSVATEYGIKFDESRVQTRLKSSRFKEKLSFREKLILESALCAVEQEYIKSNKPSKGLAEECLNYFWPNKFFIFLKNPLSMELSGPARDMFGMGYFKFKDTNISISPGPYAAKSLIPSENPELYQVDHDIAGYLNHLLRNNVTHVFAMGRVLPYHPKEGIGDRKLRKDKVVDDFINYFIPDANGRVRLPDVPELKDVHITSRPIKKVGRFITYEISINGSNPIQIDHFPIHDKQPLELTPEELSYVKKIGQLPEQNIHTHCRGGKGRSAQIAYILASLNPKYSRLNPKQRLAQMRAEKTTADELQSFIETPLQETHIESIEDSIQKGTSSEAVSEDKHFEIYIIYGTLLKQLIDQYTQKIDSLTEENKARLELMEKYQTLSATPLDQLDNWVKEVCENPLMSESTKAWLNSVNFDNNSTDFLLNAFAAKTNPQELELFFDLQARNGSYQDLLDKLEEKMIELSKKIDNSTEEGKIAIEQLGLYQSLFIAHIQAAHLKNFGSLDEVEQIPLRVETGGNISDTITEIFVALVDPKSLTKEKFNQLQKEYSQCKPRLELLEKVESQDEVKVLTEEVKHRNKIIEQLFILGYEHFEVEPSRIILKMNVLYQQLGELSSTNKLSPVKWSELKRQFTALKIIYELNKSEEKTPRIVSTLDKLFQGTSEHPTSLFQEAVLQIKPEEKNLDDFVADLAFAILNAASEKLPKQYFEEDGFYFKEIEQLIKAISKLADTYSSKKTDEIIDLRQPRKIPTAKEYEEARQKVIQLIPQHIPIPFLISTNEPRVQVESLHQQEKPPLVSPIEEHRKSIEKAKTIRNMAHERLKEHFAKFKEKYKHLSNNDEVVVNELAEPTLSLYKEERRPLVSPISESMENILKIQAMRDATKSGTARRIQDEIDYVAASIEEKSVKTALHPKVPKLIIFDVDDTLIDLEKNELKRAQELINVLNYAKKHGIEVAIATNRTQGLDELEPTPVKKLKEMIHKETEIDISNMLTFLDTPSLRLEKDTIFRTIQGQIDKLKQEITVLRSKESTGLDKEKLTQDIEQLQQKIDSLQKKSDRLISGKFMHLDSIRRHYHGLKNLTNYYQTVEGGILQDFKNPKLTINIGISDFKEKEQAWDNLFYLAEKLMDSKSAQKYKFSFHTILKDLIFDAHRPEFLKEKYSDGSDESDVLLVLRKNELIEELNANREYFIQNLPHIESFYQSRLAYRKYKYEKNATLSEEDVLFLDDNENIITQTQQSNYRVIKVSNPSEAKENSFRYMVEFNYEIGAYNGVIKYLIRKTPENYSRNLNDNLIPNFTAHEFRHSPIVLTVKISTILDRLPGLSKEEAVQKRYKEQFFEAALERYLQLPKELEHDFVTTYYRDAHETLKKIEQKLQELIQYPPEDPEQLRVALYKLKAQVDEVISMDEKFSQRISPTFLDSEAKLLRSMIIGGIFSNNLSSLTVENGRVQFVKDHDNTRTMFYTESIKQLPNFYYLQKVHPALKEINVFDSKLISKQYTHLISKLLKEAININIEGYAPFSVLHLEVAEKDYPSFVSLLHTLQYDITEMDVSTNDTFENHRQLVAAEKLCNALEQIALYQNIVDDLEGKPQVDYQQQITNLSQQITTLKRSIESSEQYKAKLFLDEADRYLRAKDWNVGLQWNSHTIEVDGKKKKIPATVAEQLKIIEQAQKDNNYVTAKEQFLKIGKEKEISSNSSKTARSYYSLFKNKDKSFEKNLENEFSPTKKA</sequence>
<dbReference type="Proteomes" id="UP000254374">
    <property type="component" value="Unassembled WGS sequence"/>
</dbReference>
<evidence type="ECO:0000313" key="5">
    <source>
        <dbReference type="EMBL" id="STO23699.1"/>
    </source>
</evidence>
<dbReference type="InterPro" id="IPR040938">
    <property type="entry name" value="LupA"/>
</dbReference>
<dbReference type="EMBL" id="FTNL01000030">
    <property type="protein sequence ID" value="SIR85222.1"/>
    <property type="molecule type" value="Genomic_DNA"/>
</dbReference>
<feature type="region of interest" description="Disordered" evidence="2">
    <location>
        <begin position="275"/>
        <end position="303"/>
    </location>
</feature>
<evidence type="ECO:0000256" key="2">
    <source>
        <dbReference type="SAM" id="MobiDB-lite"/>
    </source>
</evidence>
<dbReference type="SUPFAM" id="SSF52799">
    <property type="entry name" value="(Phosphotyrosine protein) phosphatases II"/>
    <property type="match status" value="1"/>
</dbReference>
<evidence type="ECO:0000259" key="3">
    <source>
        <dbReference type="Pfam" id="PF18242"/>
    </source>
</evidence>
<name>A0A377GFU5_9GAMM</name>
<protein>
    <recommendedName>
        <fullName evidence="3">Legionella ubiquitin-specific protease A domain-containing protein</fullName>
    </recommendedName>
</protein>
<gene>
    <name evidence="5" type="ORF">NCTC11401_00499</name>
    <name evidence="4" type="ORF">SAMN05421777_1303</name>
</gene>
<dbReference type="Gene3D" id="3.90.190.10">
    <property type="entry name" value="Protein tyrosine phosphatase superfamily"/>
    <property type="match status" value="1"/>
</dbReference>
<dbReference type="Proteomes" id="UP000186808">
    <property type="component" value="Unassembled WGS sequence"/>
</dbReference>
<dbReference type="EMBL" id="UGGV01000001">
    <property type="protein sequence ID" value="STO23699.1"/>
    <property type="molecule type" value="Genomic_DNA"/>
</dbReference>
<keyword evidence="6" id="KW-1185">Reference proteome</keyword>
<evidence type="ECO:0000313" key="7">
    <source>
        <dbReference type="Proteomes" id="UP000254374"/>
    </source>
</evidence>
<dbReference type="Gene3D" id="3.40.50.1000">
    <property type="entry name" value="HAD superfamily/HAD-like"/>
    <property type="match status" value="1"/>
</dbReference>
<reference evidence="4 6" key="1">
    <citation type="submission" date="2017-01" db="EMBL/GenBank/DDBJ databases">
        <authorList>
            <person name="Varghese N."/>
            <person name="Submissions S."/>
        </authorList>
    </citation>
    <scope>NUCLEOTIDE SEQUENCE [LARGE SCALE GENOMIC DNA]</scope>
    <source>
        <strain evidence="4 6">ATCC 33342</strain>
    </source>
</reference>
<feature type="domain" description="Legionella ubiquitin-specific protease A" evidence="3">
    <location>
        <begin position="112"/>
        <end position="288"/>
    </location>
</feature>
<evidence type="ECO:0000256" key="1">
    <source>
        <dbReference type="SAM" id="Coils"/>
    </source>
</evidence>
<dbReference type="InterPro" id="IPR023214">
    <property type="entry name" value="HAD_sf"/>
</dbReference>
<evidence type="ECO:0000313" key="4">
    <source>
        <dbReference type="EMBL" id="SIR85222.1"/>
    </source>
</evidence>
<feature type="compositionally biased region" description="Basic and acidic residues" evidence="2">
    <location>
        <begin position="275"/>
        <end position="288"/>
    </location>
</feature>
<feature type="coiled-coil region" evidence="1">
    <location>
        <begin position="1369"/>
        <end position="1423"/>
    </location>
</feature>
<dbReference type="CDD" id="cd01427">
    <property type="entry name" value="HAD_like"/>
    <property type="match status" value="1"/>
</dbReference>
<dbReference type="RefSeq" id="WP_162263000.1">
    <property type="nucleotide sequence ID" value="NZ_CAAAIX010000031.1"/>
</dbReference>